<reference evidence="2 3" key="1">
    <citation type="journal article" date="2023" name="Plants (Basel)">
        <title>Bridging the Gap: Combining Genomics and Transcriptomics Approaches to Understand Stylosanthes scabra, an Orphan Legume from the Brazilian Caatinga.</title>
        <authorList>
            <person name="Ferreira-Neto J.R.C."/>
            <person name="da Silva M.D."/>
            <person name="Binneck E."/>
            <person name="de Melo N.F."/>
            <person name="da Silva R.H."/>
            <person name="de Melo A.L.T.M."/>
            <person name="Pandolfi V."/>
            <person name="Bustamante F.O."/>
            <person name="Brasileiro-Vidal A.C."/>
            <person name="Benko-Iseppon A.M."/>
        </authorList>
    </citation>
    <scope>NUCLEOTIDE SEQUENCE [LARGE SCALE GENOMIC DNA]</scope>
    <source>
        <tissue evidence="2">Leaves</tissue>
    </source>
</reference>
<feature type="compositionally biased region" description="Acidic residues" evidence="1">
    <location>
        <begin position="41"/>
        <end position="52"/>
    </location>
</feature>
<accession>A0ABU6WUQ3</accession>
<dbReference type="EMBL" id="JASCZI010182787">
    <property type="protein sequence ID" value="MED6188606.1"/>
    <property type="molecule type" value="Genomic_DNA"/>
</dbReference>
<keyword evidence="3" id="KW-1185">Reference proteome</keyword>
<feature type="region of interest" description="Disordered" evidence="1">
    <location>
        <begin position="40"/>
        <end position="84"/>
    </location>
</feature>
<gene>
    <name evidence="2" type="ORF">PIB30_087496</name>
</gene>
<organism evidence="2 3">
    <name type="scientific">Stylosanthes scabra</name>
    <dbReference type="NCBI Taxonomy" id="79078"/>
    <lineage>
        <taxon>Eukaryota</taxon>
        <taxon>Viridiplantae</taxon>
        <taxon>Streptophyta</taxon>
        <taxon>Embryophyta</taxon>
        <taxon>Tracheophyta</taxon>
        <taxon>Spermatophyta</taxon>
        <taxon>Magnoliopsida</taxon>
        <taxon>eudicotyledons</taxon>
        <taxon>Gunneridae</taxon>
        <taxon>Pentapetalae</taxon>
        <taxon>rosids</taxon>
        <taxon>fabids</taxon>
        <taxon>Fabales</taxon>
        <taxon>Fabaceae</taxon>
        <taxon>Papilionoideae</taxon>
        <taxon>50 kb inversion clade</taxon>
        <taxon>dalbergioids sensu lato</taxon>
        <taxon>Dalbergieae</taxon>
        <taxon>Pterocarpus clade</taxon>
        <taxon>Stylosanthes</taxon>
    </lineage>
</organism>
<name>A0ABU6WUQ3_9FABA</name>
<protein>
    <submittedName>
        <fullName evidence="2">Uncharacterized protein</fullName>
    </submittedName>
</protein>
<sequence>MDGEQNIYCSSPLLREEQGESFSGMDGIISEPKEESLNIGIEEDEHEPEAGNEEQRRTMEESEPVRVTVEDVLKMEFNNPEEAN</sequence>
<evidence type="ECO:0000313" key="3">
    <source>
        <dbReference type="Proteomes" id="UP001341840"/>
    </source>
</evidence>
<proteinExistence type="predicted"/>
<dbReference type="Proteomes" id="UP001341840">
    <property type="component" value="Unassembled WGS sequence"/>
</dbReference>
<evidence type="ECO:0000256" key="1">
    <source>
        <dbReference type="SAM" id="MobiDB-lite"/>
    </source>
</evidence>
<evidence type="ECO:0000313" key="2">
    <source>
        <dbReference type="EMBL" id="MED6188606.1"/>
    </source>
</evidence>
<comment type="caution">
    <text evidence="2">The sequence shown here is derived from an EMBL/GenBank/DDBJ whole genome shotgun (WGS) entry which is preliminary data.</text>
</comment>
<feature type="compositionally biased region" description="Basic and acidic residues" evidence="1">
    <location>
        <begin position="53"/>
        <end position="74"/>
    </location>
</feature>